<dbReference type="OrthoDB" id="1978246at2"/>
<reference evidence="1 2" key="1">
    <citation type="submission" date="2019-05" db="EMBL/GenBank/DDBJ databases">
        <title>We sequenced the genome of Paenibacillus hemerocallicola KCTC 33185 for further insight into its adaptation and study the phylogeny of Paenibacillus.</title>
        <authorList>
            <person name="Narsing Rao M.P."/>
        </authorList>
    </citation>
    <scope>NUCLEOTIDE SEQUENCE [LARGE SCALE GENOMIC DNA]</scope>
    <source>
        <strain evidence="1 2">KCTC 33185</strain>
    </source>
</reference>
<protein>
    <submittedName>
        <fullName evidence="1">Uncharacterized protein</fullName>
    </submittedName>
</protein>
<gene>
    <name evidence="1" type="ORF">FE784_06825</name>
</gene>
<evidence type="ECO:0000313" key="1">
    <source>
        <dbReference type="EMBL" id="TNJ66912.1"/>
    </source>
</evidence>
<organism evidence="1 2">
    <name type="scientific">Paenibacillus hemerocallicola</name>
    <dbReference type="NCBI Taxonomy" id="1172614"/>
    <lineage>
        <taxon>Bacteria</taxon>
        <taxon>Bacillati</taxon>
        <taxon>Bacillota</taxon>
        <taxon>Bacilli</taxon>
        <taxon>Bacillales</taxon>
        <taxon>Paenibacillaceae</taxon>
        <taxon>Paenibacillus</taxon>
    </lineage>
</organism>
<comment type="caution">
    <text evidence="1">The sequence shown here is derived from an EMBL/GenBank/DDBJ whole genome shotgun (WGS) entry which is preliminary data.</text>
</comment>
<dbReference type="Proteomes" id="UP000307943">
    <property type="component" value="Unassembled WGS sequence"/>
</dbReference>
<accession>A0A5C4TDI0</accession>
<dbReference type="RefSeq" id="WP_139601397.1">
    <property type="nucleotide sequence ID" value="NZ_VDCQ01000007.1"/>
</dbReference>
<sequence>MPKRSLKSVSKGGADEIEAFWPDFIHPCHNKVGFSTVRIVFPLRADFSARFNLISFSKPGFDRNLSICVTNKVGFSTIRIGCPLCADFSAHLQLE</sequence>
<dbReference type="AlphaFoldDB" id="A0A5C4TDI0"/>
<dbReference type="EMBL" id="VDCQ01000007">
    <property type="protein sequence ID" value="TNJ66912.1"/>
    <property type="molecule type" value="Genomic_DNA"/>
</dbReference>
<keyword evidence="2" id="KW-1185">Reference proteome</keyword>
<proteinExistence type="predicted"/>
<evidence type="ECO:0000313" key="2">
    <source>
        <dbReference type="Proteomes" id="UP000307943"/>
    </source>
</evidence>
<name>A0A5C4TDI0_9BACL</name>